<feature type="transmembrane region" description="Helical" evidence="1">
    <location>
        <begin position="17"/>
        <end position="39"/>
    </location>
</feature>
<evidence type="ECO:0000313" key="2">
    <source>
        <dbReference type="EMBL" id="PNT49136.1"/>
    </source>
</evidence>
<keyword evidence="3" id="KW-1185">Reference proteome</keyword>
<gene>
    <name evidence="2" type="ORF">POPTR_002G111800</name>
</gene>
<evidence type="ECO:0000256" key="1">
    <source>
        <dbReference type="SAM" id="Phobius"/>
    </source>
</evidence>
<name>A0A2K2BH80_POPTR</name>
<organism evidence="2 3">
    <name type="scientific">Populus trichocarpa</name>
    <name type="common">Western balsam poplar</name>
    <name type="synonym">Populus balsamifera subsp. trichocarpa</name>
    <dbReference type="NCBI Taxonomy" id="3694"/>
    <lineage>
        <taxon>Eukaryota</taxon>
        <taxon>Viridiplantae</taxon>
        <taxon>Streptophyta</taxon>
        <taxon>Embryophyta</taxon>
        <taxon>Tracheophyta</taxon>
        <taxon>Spermatophyta</taxon>
        <taxon>Magnoliopsida</taxon>
        <taxon>eudicotyledons</taxon>
        <taxon>Gunneridae</taxon>
        <taxon>Pentapetalae</taxon>
        <taxon>rosids</taxon>
        <taxon>fabids</taxon>
        <taxon>Malpighiales</taxon>
        <taxon>Salicaceae</taxon>
        <taxon>Saliceae</taxon>
        <taxon>Populus</taxon>
    </lineage>
</organism>
<accession>A0A2K2BH80</accession>
<sequence length="75" mass="9003">MEPGKNIYVVFSLSKKLTPLFCCCCCCFFLFCCFFFFLFKGRREGRRKKKHMILLQRWVFVNTHQNAEETEKGAF</sequence>
<keyword evidence="1" id="KW-0812">Transmembrane</keyword>
<dbReference type="AlphaFoldDB" id="A0A2K2BH80"/>
<evidence type="ECO:0000313" key="3">
    <source>
        <dbReference type="Proteomes" id="UP000006729"/>
    </source>
</evidence>
<dbReference type="EMBL" id="CM009291">
    <property type="protein sequence ID" value="PNT49136.1"/>
    <property type="molecule type" value="Genomic_DNA"/>
</dbReference>
<keyword evidence="1" id="KW-1133">Transmembrane helix</keyword>
<protein>
    <submittedName>
        <fullName evidence="2">Uncharacterized protein</fullName>
    </submittedName>
</protein>
<dbReference type="InParanoid" id="A0A2K2BH80"/>
<keyword evidence="1" id="KW-0472">Membrane</keyword>
<proteinExistence type="predicted"/>
<dbReference type="Proteomes" id="UP000006729">
    <property type="component" value="Chromosome 2"/>
</dbReference>
<reference evidence="2 3" key="1">
    <citation type="journal article" date="2006" name="Science">
        <title>The genome of black cottonwood, Populus trichocarpa (Torr. &amp; Gray).</title>
        <authorList>
            <person name="Tuskan G.A."/>
            <person name="Difazio S."/>
            <person name="Jansson S."/>
            <person name="Bohlmann J."/>
            <person name="Grigoriev I."/>
            <person name="Hellsten U."/>
            <person name="Putnam N."/>
            <person name="Ralph S."/>
            <person name="Rombauts S."/>
            <person name="Salamov A."/>
            <person name="Schein J."/>
            <person name="Sterck L."/>
            <person name="Aerts A."/>
            <person name="Bhalerao R.R."/>
            <person name="Bhalerao R.P."/>
            <person name="Blaudez D."/>
            <person name="Boerjan W."/>
            <person name="Brun A."/>
            <person name="Brunner A."/>
            <person name="Busov V."/>
            <person name="Campbell M."/>
            <person name="Carlson J."/>
            <person name="Chalot M."/>
            <person name="Chapman J."/>
            <person name="Chen G.L."/>
            <person name="Cooper D."/>
            <person name="Coutinho P.M."/>
            <person name="Couturier J."/>
            <person name="Covert S."/>
            <person name="Cronk Q."/>
            <person name="Cunningham R."/>
            <person name="Davis J."/>
            <person name="Degroeve S."/>
            <person name="Dejardin A."/>
            <person name="Depamphilis C."/>
            <person name="Detter J."/>
            <person name="Dirks B."/>
            <person name="Dubchak I."/>
            <person name="Duplessis S."/>
            <person name="Ehlting J."/>
            <person name="Ellis B."/>
            <person name="Gendler K."/>
            <person name="Goodstein D."/>
            <person name="Gribskov M."/>
            <person name="Grimwood J."/>
            <person name="Groover A."/>
            <person name="Gunter L."/>
            <person name="Hamberger B."/>
            <person name="Heinze B."/>
            <person name="Helariutta Y."/>
            <person name="Henrissat B."/>
            <person name="Holligan D."/>
            <person name="Holt R."/>
            <person name="Huang W."/>
            <person name="Islam-Faridi N."/>
            <person name="Jones S."/>
            <person name="Jones-Rhoades M."/>
            <person name="Jorgensen R."/>
            <person name="Joshi C."/>
            <person name="Kangasjarvi J."/>
            <person name="Karlsson J."/>
            <person name="Kelleher C."/>
            <person name="Kirkpatrick R."/>
            <person name="Kirst M."/>
            <person name="Kohler A."/>
            <person name="Kalluri U."/>
            <person name="Larimer F."/>
            <person name="Leebens-Mack J."/>
            <person name="Leple J.C."/>
            <person name="Locascio P."/>
            <person name="Lou Y."/>
            <person name="Lucas S."/>
            <person name="Martin F."/>
            <person name="Montanini B."/>
            <person name="Napoli C."/>
            <person name="Nelson D.R."/>
            <person name="Nelson C."/>
            <person name="Nieminen K."/>
            <person name="Nilsson O."/>
            <person name="Pereda V."/>
            <person name="Peter G."/>
            <person name="Philippe R."/>
            <person name="Pilate G."/>
            <person name="Poliakov A."/>
            <person name="Razumovskaya J."/>
            <person name="Richardson P."/>
            <person name="Rinaldi C."/>
            <person name="Ritland K."/>
            <person name="Rouze P."/>
            <person name="Ryaboy D."/>
            <person name="Schmutz J."/>
            <person name="Schrader J."/>
            <person name="Segerman B."/>
            <person name="Shin H."/>
            <person name="Siddiqui A."/>
            <person name="Sterky F."/>
            <person name="Terry A."/>
            <person name="Tsai C.J."/>
            <person name="Uberbacher E."/>
            <person name="Unneberg P."/>
            <person name="Vahala J."/>
            <person name="Wall K."/>
            <person name="Wessler S."/>
            <person name="Yang G."/>
            <person name="Yin T."/>
            <person name="Douglas C."/>
            <person name="Marra M."/>
            <person name="Sandberg G."/>
            <person name="Van de Peer Y."/>
            <person name="Rokhsar D."/>
        </authorList>
    </citation>
    <scope>NUCLEOTIDE SEQUENCE [LARGE SCALE GENOMIC DNA]</scope>
    <source>
        <strain evidence="3">cv. Nisqually</strain>
    </source>
</reference>